<keyword evidence="2" id="KW-1185">Reference proteome</keyword>
<sequence length="188" mass="21616">FPPLTVLDPKGSLTIITGNEYAQDDTGPPKFQVSPKTMRLASRVWDSMFEKLDSHWPSRKNKTIAFDQDDPHMLLVVLNIVHFRFKELPGSLGFGQLVELARICQRYDLVGIMKPFLPQWTRRFQDSILNPGREKWLLIAHQFGYVDDFERIARHLVVHCTVNGEGRLVSLNGKVLLEEEFPPTTICK</sequence>
<dbReference type="EMBL" id="ML994634">
    <property type="protein sequence ID" value="KAF2185227.1"/>
    <property type="molecule type" value="Genomic_DNA"/>
</dbReference>
<name>A0A6A6DZW7_9PEZI</name>
<reference evidence="1" key="1">
    <citation type="journal article" date="2020" name="Stud. Mycol.">
        <title>101 Dothideomycetes genomes: a test case for predicting lifestyles and emergence of pathogens.</title>
        <authorList>
            <person name="Haridas S."/>
            <person name="Albert R."/>
            <person name="Binder M."/>
            <person name="Bloem J."/>
            <person name="Labutti K."/>
            <person name="Salamov A."/>
            <person name="Andreopoulos B."/>
            <person name="Baker S."/>
            <person name="Barry K."/>
            <person name="Bills G."/>
            <person name="Bluhm B."/>
            <person name="Cannon C."/>
            <person name="Castanera R."/>
            <person name="Culley D."/>
            <person name="Daum C."/>
            <person name="Ezra D."/>
            <person name="Gonzalez J."/>
            <person name="Henrissat B."/>
            <person name="Kuo A."/>
            <person name="Liang C."/>
            <person name="Lipzen A."/>
            <person name="Lutzoni F."/>
            <person name="Magnuson J."/>
            <person name="Mondo S."/>
            <person name="Nolan M."/>
            <person name="Ohm R."/>
            <person name="Pangilinan J."/>
            <person name="Park H.-J."/>
            <person name="Ramirez L."/>
            <person name="Alfaro M."/>
            <person name="Sun H."/>
            <person name="Tritt A."/>
            <person name="Yoshinaga Y."/>
            <person name="Zwiers L.-H."/>
            <person name="Turgeon B."/>
            <person name="Goodwin S."/>
            <person name="Spatafora J."/>
            <person name="Crous P."/>
            <person name="Grigoriev I."/>
        </authorList>
    </citation>
    <scope>NUCLEOTIDE SEQUENCE</scope>
    <source>
        <strain evidence="1">CBS 207.26</strain>
    </source>
</reference>
<organism evidence="1 2">
    <name type="scientific">Zopfia rhizophila CBS 207.26</name>
    <dbReference type="NCBI Taxonomy" id="1314779"/>
    <lineage>
        <taxon>Eukaryota</taxon>
        <taxon>Fungi</taxon>
        <taxon>Dikarya</taxon>
        <taxon>Ascomycota</taxon>
        <taxon>Pezizomycotina</taxon>
        <taxon>Dothideomycetes</taxon>
        <taxon>Dothideomycetes incertae sedis</taxon>
        <taxon>Zopfiaceae</taxon>
        <taxon>Zopfia</taxon>
    </lineage>
</organism>
<dbReference type="Proteomes" id="UP000800200">
    <property type="component" value="Unassembled WGS sequence"/>
</dbReference>
<proteinExistence type="predicted"/>
<dbReference type="AlphaFoldDB" id="A0A6A6DZW7"/>
<gene>
    <name evidence="1" type="ORF">K469DRAFT_500499</name>
</gene>
<evidence type="ECO:0000313" key="2">
    <source>
        <dbReference type="Proteomes" id="UP000800200"/>
    </source>
</evidence>
<evidence type="ECO:0008006" key="3">
    <source>
        <dbReference type="Google" id="ProtNLM"/>
    </source>
</evidence>
<protein>
    <recommendedName>
        <fullName evidence="3">BTB domain-containing protein</fullName>
    </recommendedName>
</protein>
<evidence type="ECO:0000313" key="1">
    <source>
        <dbReference type="EMBL" id="KAF2185227.1"/>
    </source>
</evidence>
<feature type="non-terminal residue" evidence="1">
    <location>
        <position position="188"/>
    </location>
</feature>
<dbReference type="OrthoDB" id="5275938at2759"/>
<accession>A0A6A6DZW7</accession>
<feature type="non-terminal residue" evidence="1">
    <location>
        <position position="1"/>
    </location>
</feature>